<gene>
    <name evidence="7" type="ORF">FRACYDRAFT_180430</name>
</gene>
<sequence length="109" mass="12007">KTFVNTSMGVKYVDILVGRGPELVDRKRVVCQYVLRALHKTGKVVDSGDNFSFKYGKGEVIKGWEIGLKGMRQGGRRHIIVPSKAGYGMKDIGAGKGATLYFEVNLLKC</sequence>
<dbReference type="PANTHER" id="PTHR43811">
    <property type="entry name" value="FKBP-TYPE PEPTIDYL-PROLYL CIS-TRANS ISOMERASE FKPA"/>
    <property type="match status" value="1"/>
</dbReference>
<evidence type="ECO:0000313" key="7">
    <source>
        <dbReference type="EMBL" id="OEU21132.1"/>
    </source>
</evidence>
<dbReference type="Pfam" id="PF00254">
    <property type="entry name" value="FKBP_C"/>
    <property type="match status" value="1"/>
</dbReference>
<evidence type="ECO:0000313" key="8">
    <source>
        <dbReference type="Proteomes" id="UP000095751"/>
    </source>
</evidence>
<dbReference type="SUPFAM" id="SSF54534">
    <property type="entry name" value="FKBP-like"/>
    <property type="match status" value="1"/>
</dbReference>
<dbReference type="Gene3D" id="3.10.50.40">
    <property type="match status" value="1"/>
</dbReference>
<dbReference type="GO" id="GO:0003755">
    <property type="term" value="F:peptidyl-prolyl cis-trans isomerase activity"/>
    <property type="evidence" value="ECO:0007669"/>
    <property type="project" value="UniProtKB-KW"/>
</dbReference>
<proteinExistence type="predicted"/>
<evidence type="ECO:0000256" key="4">
    <source>
        <dbReference type="ARBA" id="ARBA00023235"/>
    </source>
</evidence>
<dbReference type="InParanoid" id="A0A1E7FSH4"/>
<organism evidence="7 8">
    <name type="scientific">Fragilariopsis cylindrus CCMP1102</name>
    <dbReference type="NCBI Taxonomy" id="635003"/>
    <lineage>
        <taxon>Eukaryota</taxon>
        <taxon>Sar</taxon>
        <taxon>Stramenopiles</taxon>
        <taxon>Ochrophyta</taxon>
        <taxon>Bacillariophyta</taxon>
        <taxon>Bacillariophyceae</taxon>
        <taxon>Bacillariophycidae</taxon>
        <taxon>Bacillariales</taxon>
        <taxon>Bacillariaceae</taxon>
        <taxon>Fragilariopsis</taxon>
    </lineage>
</organism>
<evidence type="ECO:0000256" key="3">
    <source>
        <dbReference type="ARBA" id="ARBA00023110"/>
    </source>
</evidence>
<keyword evidence="4 5" id="KW-0413">Isomerase</keyword>
<comment type="catalytic activity">
    <reaction evidence="1 5">
        <text>[protein]-peptidylproline (omega=180) = [protein]-peptidylproline (omega=0)</text>
        <dbReference type="Rhea" id="RHEA:16237"/>
        <dbReference type="Rhea" id="RHEA-COMP:10747"/>
        <dbReference type="Rhea" id="RHEA-COMP:10748"/>
        <dbReference type="ChEBI" id="CHEBI:83833"/>
        <dbReference type="ChEBI" id="CHEBI:83834"/>
        <dbReference type="EC" id="5.2.1.8"/>
    </reaction>
</comment>
<dbReference type="EC" id="5.2.1.8" evidence="2 5"/>
<feature type="domain" description="PPIase FKBP-type" evidence="6">
    <location>
        <begin position="26"/>
        <end position="109"/>
    </location>
</feature>
<evidence type="ECO:0000256" key="2">
    <source>
        <dbReference type="ARBA" id="ARBA00013194"/>
    </source>
</evidence>
<accession>A0A1E7FSH4</accession>
<feature type="non-terminal residue" evidence="7">
    <location>
        <position position="1"/>
    </location>
</feature>
<evidence type="ECO:0000259" key="6">
    <source>
        <dbReference type="PROSITE" id="PS50059"/>
    </source>
</evidence>
<protein>
    <recommendedName>
        <fullName evidence="2 5">peptidylprolyl isomerase</fullName>
        <ecNumber evidence="2 5">5.2.1.8</ecNumber>
    </recommendedName>
</protein>
<dbReference type="AlphaFoldDB" id="A0A1E7FSH4"/>
<dbReference type="OrthoDB" id="77911at2759"/>
<keyword evidence="8" id="KW-1185">Reference proteome</keyword>
<dbReference type="EMBL" id="KV784354">
    <property type="protein sequence ID" value="OEU21132.1"/>
    <property type="molecule type" value="Genomic_DNA"/>
</dbReference>
<keyword evidence="3 5" id="KW-0697">Rotamase</keyword>
<dbReference type="PROSITE" id="PS50059">
    <property type="entry name" value="FKBP_PPIASE"/>
    <property type="match status" value="1"/>
</dbReference>
<name>A0A1E7FSH4_9STRA</name>
<dbReference type="InterPro" id="IPR046357">
    <property type="entry name" value="PPIase_dom_sf"/>
</dbReference>
<dbReference type="InterPro" id="IPR001179">
    <property type="entry name" value="PPIase_FKBP_dom"/>
</dbReference>
<reference evidence="7 8" key="1">
    <citation type="submission" date="2016-09" db="EMBL/GenBank/DDBJ databases">
        <title>Extensive genetic diversity and differential bi-allelic expression allows diatom success in the polar Southern Ocean.</title>
        <authorList>
            <consortium name="DOE Joint Genome Institute"/>
            <person name="Mock T."/>
            <person name="Otillar R.P."/>
            <person name="Strauss J."/>
            <person name="Dupont C."/>
            <person name="Frickenhaus S."/>
            <person name="Maumus F."/>
            <person name="Mcmullan M."/>
            <person name="Sanges R."/>
            <person name="Schmutz J."/>
            <person name="Toseland A."/>
            <person name="Valas R."/>
            <person name="Veluchamy A."/>
            <person name="Ward B.J."/>
            <person name="Allen A."/>
            <person name="Barry K."/>
            <person name="Falciatore A."/>
            <person name="Ferrante M."/>
            <person name="Fortunato A.E."/>
            <person name="Gloeckner G."/>
            <person name="Gruber A."/>
            <person name="Hipkin R."/>
            <person name="Janech M."/>
            <person name="Kroth P."/>
            <person name="Leese F."/>
            <person name="Lindquist E."/>
            <person name="Lyon B.R."/>
            <person name="Martin J."/>
            <person name="Mayer C."/>
            <person name="Parker M."/>
            <person name="Quesneville H."/>
            <person name="Raymond J."/>
            <person name="Uhlig C."/>
            <person name="Valentin K.U."/>
            <person name="Worden A.Z."/>
            <person name="Armbrust E.V."/>
            <person name="Bowler C."/>
            <person name="Green B."/>
            <person name="Moulton V."/>
            <person name="Van Oosterhout C."/>
            <person name="Grigoriev I."/>
        </authorList>
    </citation>
    <scope>NUCLEOTIDE SEQUENCE [LARGE SCALE GENOMIC DNA]</scope>
    <source>
        <strain evidence="7 8">CCMP1102</strain>
    </source>
</reference>
<dbReference type="KEGG" id="fcy:FRACYDRAFT_180430"/>
<dbReference type="PANTHER" id="PTHR43811:SF19">
    <property type="entry name" value="39 KDA FK506-BINDING NUCLEAR PROTEIN"/>
    <property type="match status" value="1"/>
</dbReference>
<evidence type="ECO:0000256" key="1">
    <source>
        <dbReference type="ARBA" id="ARBA00000971"/>
    </source>
</evidence>
<dbReference type="Proteomes" id="UP000095751">
    <property type="component" value="Unassembled WGS sequence"/>
</dbReference>
<evidence type="ECO:0000256" key="5">
    <source>
        <dbReference type="PROSITE-ProRule" id="PRU00277"/>
    </source>
</evidence>